<comment type="caution">
    <text evidence="2">The sequence shown here is derived from an EMBL/GenBank/DDBJ whole genome shotgun (WGS) entry which is preliminary data.</text>
</comment>
<feature type="compositionally biased region" description="Basic residues" evidence="1">
    <location>
        <begin position="31"/>
        <end position="41"/>
    </location>
</feature>
<dbReference type="EMBL" id="JAEPWM010000001">
    <property type="protein sequence ID" value="MBK6005070.1"/>
    <property type="molecule type" value="Genomic_DNA"/>
</dbReference>
<dbReference type="AlphaFoldDB" id="A0A934TPU8"/>
<accession>A0A934TPU8</accession>
<dbReference type="RefSeq" id="WP_201166433.1">
    <property type="nucleotide sequence ID" value="NZ_JAEPWM010000001.1"/>
</dbReference>
<evidence type="ECO:0000313" key="3">
    <source>
        <dbReference type="Proteomes" id="UP000630528"/>
    </source>
</evidence>
<sequence>MEKARLAQEKNAPKALVIGPQEPPAKPEPKKHAKTDKKHKKGEPQDPDVFTAKAPAAKK</sequence>
<name>A0A934TPU8_9BURK</name>
<keyword evidence="3" id="KW-1185">Reference proteome</keyword>
<organism evidence="2 3">
    <name type="scientific">Ramlibacter ginsenosidimutans</name>
    <dbReference type="NCBI Taxonomy" id="502333"/>
    <lineage>
        <taxon>Bacteria</taxon>
        <taxon>Pseudomonadati</taxon>
        <taxon>Pseudomonadota</taxon>
        <taxon>Betaproteobacteria</taxon>
        <taxon>Burkholderiales</taxon>
        <taxon>Comamonadaceae</taxon>
        <taxon>Ramlibacter</taxon>
    </lineage>
</organism>
<proteinExistence type="predicted"/>
<reference evidence="2" key="1">
    <citation type="journal article" date="2012" name="J. Microbiol. Biotechnol.">
        <title>Ramlibacter ginsenosidimutans sp. nov., with ginsenoside-converting activity.</title>
        <authorList>
            <person name="Wang L."/>
            <person name="An D.S."/>
            <person name="Kim S.G."/>
            <person name="Jin F.X."/>
            <person name="Kim S.C."/>
            <person name="Lee S.T."/>
            <person name="Im W.T."/>
        </authorList>
    </citation>
    <scope>NUCLEOTIDE SEQUENCE</scope>
    <source>
        <strain evidence="2">KACC 17527</strain>
    </source>
</reference>
<feature type="compositionally biased region" description="Basic and acidic residues" evidence="1">
    <location>
        <begin position="1"/>
        <end position="12"/>
    </location>
</feature>
<gene>
    <name evidence="2" type="ORF">JJB11_03110</name>
</gene>
<reference evidence="2" key="2">
    <citation type="submission" date="2021-01" db="EMBL/GenBank/DDBJ databases">
        <authorList>
            <person name="Kang M."/>
        </authorList>
    </citation>
    <scope>NUCLEOTIDE SEQUENCE</scope>
    <source>
        <strain evidence="2">KACC 17527</strain>
    </source>
</reference>
<protein>
    <submittedName>
        <fullName evidence="2">Uncharacterized protein</fullName>
    </submittedName>
</protein>
<dbReference type="Proteomes" id="UP000630528">
    <property type="component" value="Unassembled WGS sequence"/>
</dbReference>
<feature type="region of interest" description="Disordered" evidence="1">
    <location>
        <begin position="1"/>
        <end position="59"/>
    </location>
</feature>
<evidence type="ECO:0000313" key="2">
    <source>
        <dbReference type="EMBL" id="MBK6005070.1"/>
    </source>
</evidence>
<evidence type="ECO:0000256" key="1">
    <source>
        <dbReference type="SAM" id="MobiDB-lite"/>
    </source>
</evidence>